<organism evidence="1 2">
    <name type="scientific">Polaribacter vadi</name>
    <dbReference type="NCBI Taxonomy" id="1774273"/>
    <lineage>
        <taxon>Bacteria</taxon>
        <taxon>Pseudomonadati</taxon>
        <taxon>Bacteroidota</taxon>
        <taxon>Flavobacteriia</taxon>
        <taxon>Flavobacteriales</taxon>
        <taxon>Flavobacteriaceae</taxon>
    </lineage>
</organism>
<accession>A0A1B8TU85</accession>
<dbReference type="KEGG" id="pob:LPB03_11870"/>
<gene>
    <name evidence="1" type="ORF">LPB3_11880</name>
</gene>
<dbReference type="Proteomes" id="UP000092584">
    <property type="component" value="Unassembled WGS sequence"/>
</dbReference>
<name>A0A1B8TU85_9FLAO</name>
<dbReference type="STRING" id="1774273.LPB03_11870"/>
<sequence>MNLKRACIYPKDIQRITGRSERYGRKLLQEIKDFLGKESYQFITINEFSEYSGIQIDIVKEYIEN</sequence>
<proteinExistence type="predicted"/>
<keyword evidence="2" id="KW-1185">Reference proteome</keyword>
<reference evidence="2" key="1">
    <citation type="submission" date="2016-02" db="EMBL/GenBank/DDBJ databases">
        <authorList>
            <person name="Shin S.-K."/>
            <person name="Yi H."/>
            <person name="Kim E."/>
        </authorList>
    </citation>
    <scope>NUCLEOTIDE SEQUENCE [LARGE SCALE GENOMIC DNA]</scope>
    <source>
        <strain evidence="2">LPB0003</strain>
    </source>
</reference>
<evidence type="ECO:0000313" key="2">
    <source>
        <dbReference type="Proteomes" id="UP000092584"/>
    </source>
</evidence>
<comment type="caution">
    <text evidence="1">The sequence shown here is derived from an EMBL/GenBank/DDBJ whole genome shotgun (WGS) entry which is preliminary data.</text>
</comment>
<dbReference type="AlphaFoldDB" id="A0A1B8TU85"/>
<dbReference type="OrthoDB" id="711499at2"/>
<evidence type="ECO:0000313" key="1">
    <source>
        <dbReference type="EMBL" id="OBY63152.1"/>
    </source>
</evidence>
<protein>
    <submittedName>
        <fullName evidence="1">Uncharacterized protein</fullName>
    </submittedName>
</protein>
<dbReference type="EMBL" id="LSFM01000023">
    <property type="protein sequence ID" value="OBY63152.1"/>
    <property type="molecule type" value="Genomic_DNA"/>
</dbReference>